<protein>
    <submittedName>
        <fullName evidence="1">Uncharacterized protein</fullName>
    </submittedName>
</protein>
<dbReference type="Proteomes" id="UP000305202">
    <property type="component" value="Unassembled WGS sequence"/>
</dbReference>
<organism evidence="1 2">
    <name type="scientific">Martelella alba</name>
    <dbReference type="NCBI Taxonomy" id="2590451"/>
    <lineage>
        <taxon>Bacteria</taxon>
        <taxon>Pseudomonadati</taxon>
        <taxon>Pseudomonadota</taxon>
        <taxon>Alphaproteobacteria</taxon>
        <taxon>Hyphomicrobiales</taxon>
        <taxon>Aurantimonadaceae</taxon>
        <taxon>Martelella</taxon>
    </lineage>
</organism>
<evidence type="ECO:0000313" key="2">
    <source>
        <dbReference type="Proteomes" id="UP000305202"/>
    </source>
</evidence>
<dbReference type="RefSeq" id="WP_136992742.1">
    <property type="nucleotide sequence ID" value="NZ_SZPQ01000057.1"/>
</dbReference>
<sequence length="77" mass="8586">MDGYCCEIVFISPIHYTFAFLTDMTTVDFINTVENMGHFILSRYAGPALPALNAIPLTVIALSNVTKTTFLPWRSRG</sequence>
<proteinExistence type="predicted"/>
<dbReference type="EMBL" id="SZPQ01000057">
    <property type="protein sequence ID" value="TKI02923.1"/>
    <property type="molecule type" value="Genomic_DNA"/>
</dbReference>
<name>A0ABY2SFR2_9HYPH</name>
<gene>
    <name evidence="1" type="ORF">FCN80_23435</name>
</gene>
<keyword evidence="2" id="KW-1185">Reference proteome</keyword>
<evidence type="ECO:0000313" key="1">
    <source>
        <dbReference type="EMBL" id="TKI02923.1"/>
    </source>
</evidence>
<comment type="caution">
    <text evidence="1">The sequence shown here is derived from an EMBL/GenBank/DDBJ whole genome shotgun (WGS) entry which is preliminary data.</text>
</comment>
<accession>A0ABY2SFR2</accession>
<reference evidence="1 2" key="1">
    <citation type="submission" date="2019-04" db="EMBL/GenBank/DDBJ databases">
        <authorList>
            <person name="Li M."/>
            <person name="Gao C."/>
        </authorList>
    </citation>
    <scope>NUCLEOTIDE SEQUENCE [LARGE SCALE GENOMIC DNA]</scope>
    <source>
        <strain evidence="1 2">BGMRC 2031</strain>
    </source>
</reference>